<evidence type="ECO:0008006" key="4">
    <source>
        <dbReference type="Google" id="ProtNLM"/>
    </source>
</evidence>
<sequence>MEEEKKGEIEKLNDTLYSRTRYRDPLDKRAPVKKFESPDVSEKWQTPELDEMLKHERVVSEVHPLIKKVFVFAILFFIATVVVAGFVFIGGATFVSSRNVDISVLGPTSVSTGEVFELGVSISNTNNADLEFADLSIQYPQGSRNPENTNESLTYTKDTLGVIKAGGETVSNVRLVLLGLAGETKEIKFSVEYKVKGSNATFFKDKIFEITIGDTPILLTVESPHTVISGDSFTTDVSITLKSREVLKNVVLKAEYPYGYSVLDATPRAIADDNIWVLGDLSPEDKKVVTIRGRLAGEDNEERTFRFYVGVSDGGSTNHSLKIAIISLLNTIMIDRPFIGLEVLFNGENASTYIAPPARTIATTIRFENNLSDKLLNPRLEVSLSGVALDKLSVMPGNSGFYDPQTSKVVWNLTNNLGNPELAPGEDGQVTLRFSSLPALSLPVVSSDIRLNFSVTGIPIGTVGQKVVTVSDTRTIKISSQVNFSSKVLYSLGSFANSGPLPPKVGEETTYTTVFSIGNTRGNLADAKVVAHLGQNVSWLGASSFTSEDITYDQVSNTITWNIGTLQSDTGFSSSPRELSFQVALTPSLGQIGTVPNLVTGIIFTGRDTVTGETVMVDNSSLTTRLISDPAFIQGDDIVVK</sequence>
<dbReference type="AlphaFoldDB" id="A0A2M7WSD6"/>
<keyword evidence="1" id="KW-0812">Transmembrane</keyword>
<evidence type="ECO:0000313" key="3">
    <source>
        <dbReference type="Proteomes" id="UP000230758"/>
    </source>
</evidence>
<dbReference type="EMBL" id="PFXF01000017">
    <property type="protein sequence ID" value="PJA32920.1"/>
    <property type="molecule type" value="Genomic_DNA"/>
</dbReference>
<dbReference type="Proteomes" id="UP000230758">
    <property type="component" value="Unassembled WGS sequence"/>
</dbReference>
<name>A0A2M7WSD6_9BACT</name>
<organism evidence="2 3">
    <name type="scientific">Candidatus Zambryskibacteria bacterium CG_4_9_14_3_um_filter_42_15</name>
    <dbReference type="NCBI Taxonomy" id="1975112"/>
    <lineage>
        <taxon>Bacteria</taxon>
        <taxon>Candidatus Zambryskiibacteriota</taxon>
    </lineage>
</organism>
<evidence type="ECO:0000313" key="2">
    <source>
        <dbReference type="EMBL" id="PJA32920.1"/>
    </source>
</evidence>
<keyword evidence="1" id="KW-0472">Membrane</keyword>
<keyword evidence="1" id="KW-1133">Transmembrane helix</keyword>
<feature type="transmembrane region" description="Helical" evidence="1">
    <location>
        <begin position="69"/>
        <end position="95"/>
    </location>
</feature>
<reference evidence="3" key="1">
    <citation type="submission" date="2017-09" db="EMBL/GenBank/DDBJ databases">
        <title>Depth-based differentiation of microbial function through sediment-hosted aquifers and enrichment of novel symbionts in the deep terrestrial subsurface.</title>
        <authorList>
            <person name="Probst A.J."/>
            <person name="Ladd B."/>
            <person name="Jarett J.K."/>
            <person name="Geller-Mcgrath D.E."/>
            <person name="Sieber C.M.K."/>
            <person name="Emerson J.B."/>
            <person name="Anantharaman K."/>
            <person name="Thomas B.C."/>
            <person name="Malmstrom R."/>
            <person name="Stieglmeier M."/>
            <person name="Klingl A."/>
            <person name="Woyke T."/>
            <person name="Ryan C.M."/>
            <person name="Banfield J.F."/>
        </authorList>
    </citation>
    <scope>NUCLEOTIDE SEQUENCE [LARGE SCALE GENOMIC DNA]</scope>
</reference>
<protein>
    <recommendedName>
        <fullName evidence="4">DUF11 domain-containing protein</fullName>
    </recommendedName>
</protein>
<proteinExistence type="predicted"/>
<comment type="caution">
    <text evidence="2">The sequence shown here is derived from an EMBL/GenBank/DDBJ whole genome shotgun (WGS) entry which is preliminary data.</text>
</comment>
<accession>A0A2M7WSD6</accession>
<evidence type="ECO:0000256" key="1">
    <source>
        <dbReference type="SAM" id="Phobius"/>
    </source>
</evidence>
<gene>
    <name evidence="2" type="ORF">CO185_01270</name>
</gene>